<accession>A0A0E9X8F8</accession>
<evidence type="ECO:0000313" key="1">
    <source>
        <dbReference type="EMBL" id="JAH99027.1"/>
    </source>
</evidence>
<reference evidence="1" key="1">
    <citation type="submission" date="2014-11" db="EMBL/GenBank/DDBJ databases">
        <authorList>
            <person name="Amaro Gonzalez C."/>
        </authorList>
    </citation>
    <scope>NUCLEOTIDE SEQUENCE</scope>
</reference>
<organism evidence="1">
    <name type="scientific">Anguilla anguilla</name>
    <name type="common">European freshwater eel</name>
    <name type="synonym">Muraena anguilla</name>
    <dbReference type="NCBI Taxonomy" id="7936"/>
    <lineage>
        <taxon>Eukaryota</taxon>
        <taxon>Metazoa</taxon>
        <taxon>Chordata</taxon>
        <taxon>Craniata</taxon>
        <taxon>Vertebrata</taxon>
        <taxon>Euteleostomi</taxon>
        <taxon>Actinopterygii</taxon>
        <taxon>Neopterygii</taxon>
        <taxon>Teleostei</taxon>
        <taxon>Anguilliformes</taxon>
        <taxon>Anguillidae</taxon>
        <taxon>Anguilla</taxon>
    </lineage>
</organism>
<protein>
    <submittedName>
        <fullName evidence="1">Uncharacterized protein</fullName>
    </submittedName>
</protein>
<dbReference type="EMBL" id="GBXM01009550">
    <property type="protein sequence ID" value="JAH99027.1"/>
    <property type="molecule type" value="Transcribed_RNA"/>
</dbReference>
<name>A0A0E9X8F8_ANGAN</name>
<sequence length="111" mass="13143">MSYIASTFLQRPRSICSFTEIILKCNSKRAFLASHIFTAQYSHHIFARELHVKTQLRISALHMRQRLLDITVNTQLPVYTIGKYHQDLKLPRNYLRSYIATHVLEKCFFSR</sequence>
<dbReference type="AlphaFoldDB" id="A0A0E9X8F8"/>
<proteinExistence type="predicted"/>
<reference evidence="1" key="2">
    <citation type="journal article" date="2015" name="Fish Shellfish Immunol.">
        <title>Early steps in the European eel (Anguilla anguilla)-Vibrio vulnificus interaction in the gills: Role of the RtxA13 toxin.</title>
        <authorList>
            <person name="Callol A."/>
            <person name="Pajuelo D."/>
            <person name="Ebbesson L."/>
            <person name="Teles M."/>
            <person name="MacKenzie S."/>
            <person name="Amaro C."/>
        </authorList>
    </citation>
    <scope>NUCLEOTIDE SEQUENCE</scope>
</reference>